<proteinExistence type="predicted"/>
<dbReference type="AlphaFoldDB" id="A0A7S4V9Q1"/>
<name>A0A7S4V9Q1_9STRA</name>
<dbReference type="EMBL" id="HBNS01004270">
    <property type="protein sequence ID" value="CAE4584952.1"/>
    <property type="molecule type" value="Transcribed_RNA"/>
</dbReference>
<sequence>MAQTSCVRCATSTSARFHLRIAVFLLCYLMNTKGEVFTNDVPEEDLLDRSLSSSSSSDEDSITDELTRQLDEMMQEQWEEMENELHAELDRELENSLRQMDDEIGRAIQKQLDDQLDEQLARQMDAERAALDDDDIGWTMEQHLLYADEEDYRDGGEYLVKSHHKSPVTVAMLNEQIQKIVDRFKSEPTLSKVEL</sequence>
<keyword evidence="1" id="KW-0732">Signal</keyword>
<evidence type="ECO:0000256" key="1">
    <source>
        <dbReference type="SAM" id="SignalP"/>
    </source>
</evidence>
<reference evidence="2" key="1">
    <citation type="submission" date="2021-01" db="EMBL/GenBank/DDBJ databases">
        <authorList>
            <person name="Corre E."/>
            <person name="Pelletier E."/>
            <person name="Niang G."/>
            <person name="Scheremetjew M."/>
            <person name="Finn R."/>
            <person name="Kale V."/>
            <person name="Holt S."/>
            <person name="Cochrane G."/>
            <person name="Meng A."/>
            <person name="Brown T."/>
            <person name="Cohen L."/>
        </authorList>
    </citation>
    <scope>NUCLEOTIDE SEQUENCE</scope>
    <source>
        <strain evidence="2">GSO104</strain>
    </source>
</reference>
<organism evidence="2">
    <name type="scientific">Ditylum brightwellii</name>
    <dbReference type="NCBI Taxonomy" id="49249"/>
    <lineage>
        <taxon>Eukaryota</taxon>
        <taxon>Sar</taxon>
        <taxon>Stramenopiles</taxon>
        <taxon>Ochrophyta</taxon>
        <taxon>Bacillariophyta</taxon>
        <taxon>Mediophyceae</taxon>
        <taxon>Lithodesmiophycidae</taxon>
        <taxon>Lithodesmiales</taxon>
        <taxon>Lithodesmiaceae</taxon>
        <taxon>Ditylum</taxon>
    </lineage>
</organism>
<gene>
    <name evidence="2" type="ORF">DBRI00130_LOCUS3459</name>
</gene>
<protein>
    <submittedName>
        <fullName evidence="2">Uncharacterized protein</fullName>
    </submittedName>
</protein>
<feature type="chain" id="PRO_5031213326" evidence="1">
    <location>
        <begin position="35"/>
        <end position="195"/>
    </location>
</feature>
<accession>A0A7S4V9Q1</accession>
<feature type="signal peptide" evidence="1">
    <location>
        <begin position="1"/>
        <end position="34"/>
    </location>
</feature>
<evidence type="ECO:0000313" key="2">
    <source>
        <dbReference type="EMBL" id="CAE4584952.1"/>
    </source>
</evidence>